<evidence type="ECO:0000256" key="1">
    <source>
        <dbReference type="SAM" id="MobiDB-lite"/>
    </source>
</evidence>
<gene>
    <name evidence="3" type="ORF">g.14512</name>
</gene>
<name>A0A1D1YV11_9ARAE</name>
<feature type="region of interest" description="Disordered" evidence="1">
    <location>
        <begin position="248"/>
        <end position="271"/>
    </location>
</feature>
<organism evidence="3">
    <name type="scientific">Anthurium amnicola</name>
    <dbReference type="NCBI Taxonomy" id="1678845"/>
    <lineage>
        <taxon>Eukaryota</taxon>
        <taxon>Viridiplantae</taxon>
        <taxon>Streptophyta</taxon>
        <taxon>Embryophyta</taxon>
        <taxon>Tracheophyta</taxon>
        <taxon>Spermatophyta</taxon>
        <taxon>Magnoliopsida</taxon>
        <taxon>Liliopsida</taxon>
        <taxon>Araceae</taxon>
        <taxon>Pothoideae</taxon>
        <taxon>Potheae</taxon>
        <taxon>Anthurium</taxon>
    </lineage>
</organism>
<dbReference type="PANTHER" id="PTHR35702">
    <property type="entry name" value="EXPRESSED PROTEIN"/>
    <property type="match status" value="1"/>
</dbReference>
<protein>
    <submittedName>
        <fullName evidence="3">Uncharacterized protein</fullName>
    </submittedName>
</protein>
<evidence type="ECO:0000313" key="3">
    <source>
        <dbReference type="EMBL" id="JAT58464.1"/>
    </source>
</evidence>
<feature type="region of interest" description="Disordered" evidence="1">
    <location>
        <begin position="212"/>
        <end position="234"/>
    </location>
</feature>
<proteinExistence type="predicted"/>
<feature type="signal peptide" evidence="2">
    <location>
        <begin position="1"/>
        <end position="24"/>
    </location>
</feature>
<reference evidence="3" key="1">
    <citation type="submission" date="2015-07" db="EMBL/GenBank/DDBJ databases">
        <title>Transcriptome Assembly of Anthurium amnicola.</title>
        <authorList>
            <person name="Suzuki J."/>
        </authorList>
    </citation>
    <scope>NUCLEOTIDE SEQUENCE</scope>
</reference>
<accession>A0A1D1YV11</accession>
<dbReference type="PANTHER" id="PTHR35702:SF1">
    <property type="entry name" value="EXPRESSED PROTEIN"/>
    <property type="match status" value="1"/>
</dbReference>
<sequence>MDLQNRRVQLGLFVAGLLVLSMTAEKFRELVGEEAASKSGKFTFLNCFDMGSGSLACSVKESVKLYVYTIRSSHVEGVRRRAIEVALTEALSGGLIPSAAAKQAEKAGAKAAKLASRQAKRVLGPIISSGWDFFEAMYYGGSVTEGFLRGTGTLLGTYVGGFLGEERLGRVGYLMGSHLGSWVGGRIGLMVYDVVNGVSYVFQLVQTGENAETSNEESSYNHKPDESGFEAHTVDGQAEYYGTEAKSDYVQDADSSSAYESPEASDGWGFL</sequence>
<dbReference type="EMBL" id="GDJX01009472">
    <property type="protein sequence ID" value="JAT58464.1"/>
    <property type="molecule type" value="Transcribed_RNA"/>
</dbReference>
<evidence type="ECO:0000256" key="2">
    <source>
        <dbReference type="SAM" id="SignalP"/>
    </source>
</evidence>
<feature type="chain" id="PRO_5008900500" evidence="2">
    <location>
        <begin position="25"/>
        <end position="271"/>
    </location>
</feature>
<keyword evidence="2" id="KW-0732">Signal</keyword>
<dbReference type="AlphaFoldDB" id="A0A1D1YV11"/>